<evidence type="ECO:0000313" key="8">
    <source>
        <dbReference type="EMBL" id="MBP1892686.1"/>
    </source>
</evidence>
<dbReference type="EMBL" id="JAGGKI010000004">
    <property type="protein sequence ID" value="MBP1892686.1"/>
    <property type="molecule type" value="Genomic_DNA"/>
</dbReference>
<comment type="similarity">
    <text evidence="2">Belongs to the UPF0719 family.</text>
</comment>
<name>A0ABS4F8V7_9BACL</name>
<evidence type="ECO:0000256" key="7">
    <source>
        <dbReference type="SAM" id="Phobius"/>
    </source>
</evidence>
<organism evidence="8 9">
    <name type="scientific">Paenibacillus lactis</name>
    <dbReference type="NCBI Taxonomy" id="228574"/>
    <lineage>
        <taxon>Bacteria</taxon>
        <taxon>Bacillati</taxon>
        <taxon>Bacillota</taxon>
        <taxon>Bacilli</taxon>
        <taxon>Bacillales</taxon>
        <taxon>Paenibacillaceae</taxon>
        <taxon>Paenibacillus</taxon>
    </lineage>
</organism>
<sequence length="160" mass="17644">MKQLGSSFVFVFEMSLSMNDHVEVWAMDFEMILSVLVWTAVGALLLFVLMFVDSLFTKYNDLEEVKAGNMAVTTRLVLKLAAQGYILSVSIGTSYHLLEAIMVSVVSFVILFVLEALTERLLRHFANLNLDKGTRDGKTGYGLFAGSLHVVGALIITACL</sequence>
<feature type="transmembrane region" description="Helical" evidence="7">
    <location>
        <begin position="139"/>
        <end position="158"/>
    </location>
</feature>
<protein>
    <submittedName>
        <fullName evidence="8">Uncharacterized membrane protein YjfL (UPF0719 family)</fullName>
    </submittedName>
</protein>
<feature type="transmembrane region" description="Helical" evidence="7">
    <location>
        <begin position="76"/>
        <end position="95"/>
    </location>
</feature>
<keyword evidence="6 7" id="KW-0472">Membrane</keyword>
<feature type="transmembrane region" description="Helical" evidence="7">
    <location>
        <begin position="35"/>
        <end position="56"/>
    </location>
</feature>
<gene>
    <name evidence="8" type="ORF">J2Z18_001788</name>
</gene>
<dbReference type="Pfam" id="PF03994">
    <property type="entry name" value="DUF350"/>
    <property type="match status" value="1"/>
</dbReference>
<keyword evidence="3" id="KW-1003">Cell membrane</keyword>
<evidence type="ECO:0000256" key="4">
    <source>
        <dbReference type="ARBA" id="ARBA00022692"/>
    </source>
</evidence>
<dbReference type="Proteomes" id="UP000706926">
    <property type="component" value="Unassembled WGS sequence"/>
</dbReference>
<evidence type="ECO:0000256" key="6">
    <source>
        <dbReference type="ARBA" id="ARBA00023136"/>
    </source>
</evidence>
<evidence type="ECO:0000313" key="9">
    <source>
        <dbReference type="Proteomes" id="UP000706926"/>
    </source>
</evidence>
<feature type="transmembrane region" description="Helical" evidence="7">
    <location>
        <begin position="101"/>
        <end position="118"/>
    </location>
</feature>
<dbReference type="PANTHER" id="PTHR40043">
    <property type="entry name" value="UPF0719 INNER MEMBRANE PROTEIN YJFL"/>
    <property type="match status" value="1"/>
</dbReference>
<evidence type="ECO:0000256" key="1">
    <source>
        <dbReference type="ARBA" id="ARBA00004651"/>
    </source>
</evidence>
<keyword evidence="9" id="KW-1185">Reference proteome</keyword>
<accession>A0ABS4F8V7</accession>
<reference evidence="8 9" key="1">
    <citation type="submission" date="2021-03" db="EMBL/GenBank/DDBJ databases">
        <title>Genomic Encyclopedia of Type Strains, Phase IV (KMG-IV): sequencing the most valuable type-strain genomes for metagenomic binning, comparative biology and taxonomic classification.</title>
        <authorList>
            <person name="Goeker M."/>
        </authorList>
    </citation>
    <scope>NUCLEOTIDE SEQUENCE [LARGE SCALE GENOMIC DNA]</scope>
    <source>
        <strain evidence="8 9">DSM 15596</strain>
    </source>
</reference>
<evidence type="ECO:0000256" key="3">
    <source>
        <dbReference type="ARBA" id="ARBA00022475"/>
    </source>
</evidence>
<keyword evidence="5 7" id="KW-1133">Transmembrane helix</keyword>
<comment type="subcellular location">
    <subcellularLocation>
        <location evidence="1">Cell membrane</location>
        <topology evidence="1">Multi-pass membrane protein</topology>
    </subcellularLocation>
</comment>
<keyword evidence="4 7" id="KW-0812">Transmembrane</keyword>
<comment type="caution">
    <text evidence="8">The sequence shown here is derived from an EMBL/GenBank/DDBJ whole genome shotgun (WGS) entry which is preliminary data.</text>
</comment>
<proteinExistence type="inferred from homology"/>
<evidence type="ECO:0000256" key="5">
    <source>
        <dbReference type="ARBA" id="ARBA00022989"/>
    </source>
</evidence>
<evidence type="ECO:0000256" key="2">
    <source>
        <dbReference type="ARBA" id="ARBA00005779"/>
    </source>
</evidence>
<dbReference type="InterPro" id="IPR007140">
    <property type="entry name" value="DUF350"/>
</dbReference>
<dbReference type="PANTHER" id="PTHR40043:SF1">
    <property type="entry name" value="UPF0719 INNER MEMBRANE PROTEIN YJFL"/>
    <property type="match status" value="1"/>
</dbReference>